<keyword evidence="4" id="KW-1185">Reference proteome</keyword>
<protein>
    <recommendedName>
        <fullName evidence="2">mRNA-decapping enzyme C-terminal domain-containing protein</fullName>
    </recommendedName>
</protein>
<proteinExistence type="predicted"/>
<evidence type="ECO:0000313" key="3">
    <source>
        <dbReference type="EMBL" id="KAG5683221.1"/>
    </source>
</evidence>
<evidence type="ECO:0000313" key="4">
    <source>
        <dbReference type="Proteomes" id="UP001107558"/>
    </source>
</evidence>
<sequence length="218" mass="24019">MTDIMLMLRQAQAQAHKAQSEENNSVATFFNSLANSKQSTNPTPQSMPIPIIKTNQMTLESIERNIPKISPSPLNHDTQNLTGSHNNKNDLANSPLAQFINSNNLNALKGAQEVKNSTNSLSSTVISCSKPTSVTTQTISKGMKETKTKETKLLITPNDLLSNGKSGGDKKLPKQQQQQKPEPLTQAQLMQSLKYLIDNDSDFTKKIHDAYIKSVNKK</sequence>
<dbReference type="InterPro" id="IPR031953">
    <property type="entry name" value="mRNA_decap_C"/>
</dbReference>
<dbReference type="AlphaFoldDB" id="A0A9J6CMN4"/>
<name>A0A9J6CMN4_POLVA</name>
<organism evidence="3 4">
    <name type="scientific">Polypedilum vanderplanki</name>
    <name type="common">Sleeping chironomid midge</name>
    <dbReference type="NCBI Taxonomy" id="319348"/>
    <lineage>
        <taxon>Eukaryota</taxon>
        <taxon>Metazoa</taxon>
        <taxon>Ecdysozoa</taxon>
        <taxon>Arthropoda</taxon>
        <taxon>Hexapoda</taxon>
        <taxon>Insecta</taxon>
        <taxon>Pterygota</taxon>
        <taxon>Neoptera</taxon>
        <taxon>Endopterygota</taxon>
        <taxon>Diptera</taxon>
        <taxon>Nematocera</taxon>
        <taxon>Chironomoidea</taxon>
        <taxon>Chironomidae</taxon>
        <taxon>Chironominae</taxon>
        <taxon>Polypedilum</taxon>
        <taxon>Polypedilum</taxon>
    </lineage>
</organism>
<feature type="region of interest" description="Disordered" evidence="1">
    <location>
        <begin position="156"/>
        <end position="184"/>
    </location>
</feature>
<feature type="domain" description="mRNA-decapping enzyme C-terminal" evidence="2">
    <location>
        <begin position="182"/>
        <end position="217"/>
    </location>
</feature>
<dbReference type="Pfam" id="PF16741">
    <property type="entry name" value="mRNA_decap_C"/>
    <property type="match status" value="1"/>
</dbReference>
<reference evidence="3" key="1">
    <citation type="submission" date="2021-03" db="EMBL/GenBank/DDBJ databases">
        <title>Chromosome level genome of the anhydrobiotic midge Polypedilum vanderplanki.</title>
        <authorList>
            <person name="Yoshida Y."/>
            <person name="Kikawada T."/>
            <person name="Gusev O."/>
        </authorList>
    </citation>
    <scope>NUCLEOTIDE SEQUENCE</scope>
    <source>
        <strain evidence="3">NIAS01</strain>
        <tissue evidence="3">Whole body or cell culture</tissue>
    </source>
</reference>
<dbReference type="OrthoDB" id="440673at2759"/>
<evidence type="ECO:0000259" key="2">
    <source>
        <dbReference type="Pfam" id="PF16741"/>
    </source>
</evidence>
<dbReference type="Gene3D" id="6.10.140.2030">
    <property type="match status" value="1"/>
</dbReference>
<feature type="compositionally biased region" description="Low complexity" evidence="1">
    <location>
        <begin position="174"/>
        <end position="184"/>
    </location>
</feature>
<dbReference type="Proteomes" id="UP001107558">
    <property type="component" value="Chromosome 1"/>
</dbReference>
<accession>A0A9J6CMN4</accession>
<evidence type="ECO:0000256" key="1">
    <source>
        <dbReference type="SAM" id="MobiDB-lite"/>
    </source>
</evidence>
<gene>
    <name evidence="3" type="ORF">PVAND_012515</name>
</gene>
<dbReference type="EMBL" id="JADBJN010000001">
    <property type="protein sequence ID" value="KAG5683221.1"/>
    <property type="molecule type" value="Genomic_DNA"/>
</dbReference>
<comment type="caution">
    <text evidence="3">The sequence shown here is derived from an EMBL/GenBank/DDBJ whole genome shotgun (WGS) entry which is preliminary data.</text>
</comment>